<evidence type="ECO:0000313" key="3">
    <source>
        <dbReference type="EMBL" id="RST87554.1"/>
    </source>
</evidence>
<comment type="caution">
    <text evidence="3">The sequence shown here is derived from an EMBL/GenBank/DDBJ whole genome shotgun (WGS) entry which is preliminary data.</text>
</comment>
<dbReference type="AlphaFoldDB" id="A0A3S0AAT9"/>
<evidence type="ECO:0000256" key="2">
    <source>
        <dbReference type="SAM" id="SignalP"/>
    </source>
</evidence>
<dbReference type="PROSITE" id="PS51257">
    <property type="entry name" value="PROKAR_LIPOPROTEIN"/>
    <property type="match status" value="1"/>
</dbReference>
<name>A0A3S0AAT9_9HYPH</name>
<proteinExistence type="predicted"/>
<organism evidence="3 4">
    <name type="scientific">Aquibium carbonis</name>
    <dbReference type="NCBI Taxonomy" id="2495581"/>
    <lineage>
        <taxon>Bacteria</taxon>
        <taxon>Pseudomonadati</taxon>
        <taxon>Pseudomonadota</taxon>
        <taxon>Alphaproteobacteria</taxon>
        <taxon>Hyphomicrobiales</taxon>
        <taxon>Phyllobacteriaceae</taxon>
        <taxon>Aquibium</taxon>
    </lineage>
</organism>
<dbReference type="RefSeq" id="WP_126698336.1">
    <property type="nucleotide sequence ID" value="NZ_RWKW01000015.1"/>
</dbReference>
<evidence type="ECO:0000313" key="4">
    <source>
        <dbReference type="Proteomes" id="UP000278398"/>
    </source>
</evidence>
<feature type="compositionally biased region" description="Basic and acidic residues" evidence="1">
    <location>
        <begin position="36"/>
        <end position="46"/>
    </location>
</feature>
<dbReference type="Proteomes" id="UP000278398">
    <property type="component" value="Unassembled WGS sequence"/>
</dbReference>
<evidence type="ECO:0008006" key="5">
    <source>
        <dbReference type="Google" id="ProtNLM"/>
    </source>
</evidence>
<keyword evidence="2" id="KW-0732">Signal</keyword>
<feature type="region of interest" description="Disordered" evidence="1">
    <location>
        <begin position="24"/>
        <end position="69"/>
    </location>
</feature>
<feature type="chain" id="PRO_5018574873" description="Lipoprotein" evidence="2">
    <location>
        <begin position="21"/>
        <end position="69"/>
    </location>
</feature>
<reference evidence="3 4" key="1">
    <citation type="submission" date="2018-12" db="EMBL/GenBank/DDBJ databases">
        <title>Mesorhizobium carbonis sp. nov., isolated from coal mine water.</title>
        <authorList>
            <person name="Xin W."/>
            <person name="Xu Z."/>
            <person name="Xiang F."/>
            <person name="Zhang J."/>
            <person name="Xi L."/>
            <person name="Liu J."/>
        </authorList>
    </citation>
    <scope>NUCLEOTIDE SEQUENCE [LARGE SCALE GENOMIC DNA]</scope>
    <source>
        <strain evidence="3 4">B2.3</strain>
    </source>
</reference>
<accession>A0A3S0AAT9</accession>
<feature type="compositionally biased region" description="Basic and acidic residues" evidence="1">
    <location>
        <begin position="53"/>
        <end position="63"/>
    </location>
</feature>
<protein>
    <recommendedName>
        <fullName evidence="5">Lipoprotein</fullName>
    </recommendedName>
</protein>
<evidence type="ECO:0000256" key="1">
    <source>
        <dbReference type="SAM" id="MobiDB-lite"/>
    </source>
</evidence>
<sequence>MSVRKFAVLLVLLASAGAILSGCGRRNEPITPSEAARQDRADRQKAGETVPAEPEKKVEDKPFILDGLL</sequence>
<dbReference type="EMBL" id="RWKW01000015">
    <property type="protein sequence ID" value="RST87554.1"/>
    <property type="molecule type" value="Genomic_DNA"/>
</dbReference>
<feature type="signal peptide" evidence="2">
    <location>
        <begin position="1"/>
        <end position="20"/>
    </location>
</feature>
<gene>
    <name evidence="3" type="ORF">EJC49_04840</name>
</gene>
<keyword evidence="4" id="KW-1185">Reference proteome</keyword>